<dbReference type="RefSeq" id="WP_187819323.1">
    <property type="nucleotide sequence ID" value="NZ_JACTVJ010000030.1"/>
</dbReference>
<evidence type="ECO:0000313" key="1">
    <source>
        <dbReference type="EMBL" id="MBC9718902.1"/>
    </source>
</evidence>
<reference evidence="1 2" key="1">
    <citation type="submission" date="2020-08" db="EMBL/GenBank/DDBJ databases">
        <title>Genemic of Streptomyces polyaspartic.</title>
        <authorList>
            <person name="Liu W."/>
        </authorList>
    </citation>
    <scope>NUCLEOTIDE SEQUENCE [LARGE SCALE GENOMIC DNA]</scope>
    <source>
        <strain evidence="1 2">TRM66268-LWL</strain>
    </source>
</reference>
<evidence type="ECO:0000313" key="2">
    <source>
        <dbReference type="Proteomes" id="UP000642284"/>
    </source>
</evidence>
<comment type="caution">
    <text evidence="1">The sequence shown here is derived from an EMBL/GenBank/DDBJ whole genome shotgun (WGS) entry which is preliminary data.</text>
</comment>
<sequence>MNGLEVRLLLDTGPTAGEVAELRRRFDALGMSATAEGHSYGGPPPTSAFLIVVNAPLSPFLDRFAQQPGGAERLRSLVAHLLSLRADSRRWGRPHGVRLEDAATGLAVSLTHELPREAYTALLTADLSAFDHGSSPMDVRWDVRLARWSAHFTTSPVAVARRLPLRRGEAAAEPAARGLDEQRTRELWQLVERSGSAVAWQRASIVLWNRLGWSTCAIATRTLVSKDRIRAVIRNFNRDGFDSFRIGYGEGEPVAPTAAEEREAAAVVRSSPRDFAVERESWDATSLAECLVGSGIADDVDPKWLETLLADS</sequence>
<gene>
    <name evidence="1" type="ORF">H9Y04_40890</name>
</gene>
<evidence type="ECO:0008006" key="3">
    <source>
        <dbReference type="Google" id="ProtNLM"/>
    </source>
</evidence>
<protein>
    <recommendedName>
        <fullName evidence="3">Helix-turn-helix domain-containing protein</fullName>
    </recommendedName>
</protein>
<dbReference type="EMBL" id="JACTVJ010000030">
    <property type="protein sequence ID" value="MBC9718902.1"/>
    <property type="molecule type" value="Genomic_DNA"/>
</dbReference>
<name>A0ABR7SWD6_9ACTN</name>
<proteinExistence type="predicted"/>
<dbReference type="Proteomes" id="UP000642284">
    <property type="component" value="Unassembled WGS sequence"/>
</dbReference>
<organism evidence="1 2">
    <name type="scientific">Streptomyces polyasparticus</name>
    <dbReference type="NCBI Taxonomy" id="2767826"/>
    <lineage>
        <taxon>Bacteria</taxon>
        <taxon>Bacillati</taxon>
        <taxon>Actinomycetota</taxon>
        <taxon>Actinomycetes</taxon>
        <taxon>Kitasatosporales</taxon>
        <taxon>Streptomycetaceae</taxon>
        <taxon>Streptomyces</taxon>
    </lineage>
</organism>
<keyword evidence="2" id="KW-1185">Reference proteome</keyword>
<accession>A0ABR7SWD6</accession>